<comment type="similarity">
    <text evidence="1">Belongs to the anaerobic coproporphyrinogen-III oxidase family. HemW subfamily.</text>
</comment>
<comment type="subcellular location">
    <subcellularLocation>
        <location evidence="9">Cytoplasm</location>
    </subcellularLocation>
</comment>
<dbReference type="GO" id="GO:0046872">
    <property type="term" value="F:metal ion binding"/>
    <property type="evidence" value="ECO:0007669"/>
    <property type="project" value="UniProtKB-UniRule"/>
</dbReference>
<dbReference type="PANTHER" id="PTHR13932:SF5">
    <property type="entry name" value="RADICAL S-ADENOSYL METHIONINE DOMAIN-CONTAINING PROTEIN 1, MITOCHONDRIAL"/>
    <property type="match status" value="1"/>
</dbReference>
<reference evidence="11" key="1">
    <citation type="submission" date="2020-10" db="EMBL/GenBank/DDBJ databases">
        <authorList>
            <person name="Gilroy R."/>
        </authorList>
    </citation>
    <scope>NUCLEOTIDE SEQUENCE</scope>
    <source>
        <strain evidence="11">6086</strain>
    </source>
</reference>
<keyword evidence="9" id="KW-0963">Cytoplasm</keyword>
<evidence type="ECO:0000256" key="8">
    <source>
        <dbReference type="ARBA" id="ARBA00023186"/>
    </source>
</evidence>
<protein>
    <recommendedName>
        <fullName evidence="2 9">Heme chaperone HemW</fullName>
    </recommendedName>
</protein>
<dbReference type="CDD" id="cd01335">
    <property type="entry name" value="Radical_SAM"/>
    <property type="match status" value="1"/>
</dbReference>
<dbReference type="InterPro" id="IPR013785">
    <property type="entry name" value="Aldolase_TIM"/>
</dbReference>
<proteinExistence type="inferred from homology"/>
<dbReference type="GO" id="GO:0004109">
    <property type="term" value="F:coproporphyrinogen oxidase activity"/>
    <property type="evidence" value="ECO:0007669"/>
    <property type="project" value="InterPro"/>
</dbReference>
<dbReference type="InterPro" id="IPR034505">
    <property type="entry name" value="Coproporphyrinogen-III_oxidase"/>
</dbReference>
<dbReference type="SFLD" id="SFLDF00288">
    <property type="entry name" value="HemN-like__clustered_with_nucl"/>
    <property type="match status" value="1"/>
</dbReference>
<keyword evidence="6 9" id="KW-0408">Iron</keyword>
<dbReference type="Proteomes" id="UP000824141">
    <property type="component" value="Unassembled WGS sequence"/>
</dbReference>
<reference evidence="11" key="2">
    <citation type="journal article" date="2021" name="PeerJ">
        <title>Extensive microbial diversity within the chicken gut microbiome revealed by metagenomics and culture.</title>
        <authorList>
            <person name="Gilroy R."/>
            <person name="Ravi A."/>
            <person name="Getino M."/>
            <person name="Pursley I."/>
            <person name="Horton D.L."/>
            <person name="Alikhan N.F."/>
            <person name="Baker D."/>
            <person name="Gharbi K."/>
            <person name="Hall N."/>
            <person name="Watson M."/>
            <person name="Adriaenssens E.M."/>
            <person name="Foster-Nyarko E."/>
            <person name="Jarju S."/>
            <person name="Secka A."/>
            <person name="Antonio M."/>
            <person name="Oren A."/>
            <person name="Chaudhuri R.R."/>
            <person name="La Ragione R."/>
            <person name="Hildebrand F."/>
            <person name="Pallen M.J."/>
        </authorList>
    </citation>
    <scope>NUCLEOTIDE SEQUENCE</scope>
    <source>
        <strain evidence="11">6086</strain>
    </source>
</reference>
<dbReference type="EMBL" id="DVJM01000018">
    <property type="protein sequence ID" value="HIS77965.1"/>
    <property type="molecule type" value="Genomic_DNA"/>
</dbReference>
<feature type="domain" description="Radical SAM core" evidence="10">
    <location>
        <begin position="1"/>
        <end position="225"/>
    </location>
</feature>
<dbReference type="NCBIfam" id="TIGR00539">
    <property type="entry name" value="hemN_rel"/>
    <property type="match status" value="1"/>
</dbReference>
<evidence type="ECO:0000256" key="6">
    <source>
        <dbReference type="ARBA" id="ARBA00023004"/>
    </source>
</evidence>
<dbReference type="PROSITE" id="PS51918">
    <property type="entry name" value="RADICAL_SAM"/>
    <property type="match status" value="1"/>
</dbReference>
<dbReference type="InterPro" id="IPR006638">
    <property type="entry name" value="Elp3/MiaA/NifB-like_rSAM"/>
</dbReference>
<dbReference type="InterPro" id="IPR004559">
    <property type="entry name" value="HemW-like"/>
</dbReference>
<dbReference type="InterPro" id="IPR010723">
    <property type="entry name" value="HemN_C"/>
</dbReference>
<keyword evidence="8 9" id="KW-0143">Chaperone</keyword>
<dbReference type="InterPro" id="IPR007197">
    <property type="entry name" value="rSAM"/>
</dbReference>
<dbReference type="Pfam" id="PF06969">
    <property type="entry name" value="HemN_C"/>
    <property type="match status" value="1"/>
</dbReference>
<dbReference type="SMART" id="SM00729">
    <property type="entry name" value="Elp3"/>
    <property type="match status" value="1"/>
</dbReference>
<gene>
    <name evidence="11" type="primary">hemW</name>
    <name evidence="11" type="ORF">IAD03_01200</name>
</gene>
<organism evidence="11 12">
    <name type="scientific">Candidatus Caccousia stercoris</name>
    <dbReference type="NCBI Taxonomy" id="2840723"/>
    <lineage>
        <taxon>Bacteria</taxon>
        <taxon>Bacillati</taxon>
        <taxon>Bacillota</taxon>
        <taxon>Clostridia</taxon>
        <taxon>Eubacteriales</taxon>
        <taxon>Oscillospiraceae</taxon>
        <taxon>Oscillospiraceae incertae sedis</taxon>
        <taxon>Candidatus Caccousia</taxon>
    </lineage>
</organism>
<evidence type="ECO:0000313" key="12">
    <source>
        <dbReference type="Proteomes" id="UP000824141"/>
    </source>
</evidence>
<dbReference type="Pfam" id="PF04055">
    <property type="entry name" value="Radical_SAM"/>
    <property type="match status" value="1"/>
</dbReference>
<dbReference type="SFLD" id="SFLDF00562">
    <property type="entry name" value="HemN-like__clustered_with_heat"/>
    <property type="match status" value="1"/>
</dbReference>
<dbReference type="PANTHER" id="PTHR13932">
    <property type="entry name" value="COPROPORPHYRINIGEN III OXIDASE"/>
    <property type="match status" value="1"/>
</dbReference>
<name>A0A9D1FRE2_9FIRM</name>
<dbReference type="GO" id="GO:0005737">
    <property type="term" value="C:cytoplasm"/>
    <property type="evidence" value="ECO:0007669"/>
    <property type="project" value="UniProtKB-SubCell"/>
</dbReference>
<comment type="function">
    <text evidence="9">Probably acts as a heme chaperone, transferring heme to an unknown acceptor. Binds one molecule of heme per monomer, possibly covalently. Binds 1 [4Fe-4S] cluster. The cluster is coordinated with 3 cysteines and an exchangeable S-adenosyl-L-methionine.</text>
</comment>
<evidence type="ECO:0000313" key="11">
    <source>
        <dbReference type="EMBL" id="HIS77965.1"/>
    </source>
</evidence>
<sequence length="361" mass="39547">MYLHVPFCAAKCPYCDFYSMPAAPEVQDQYTKGIIQRIESYSDSHLPADTVYFGGGTPGLLSAERLGRILSAVRRSFDLAPDAEVTVETNPGCGDDALFDGLAAAGVTRISLGLQSANADELRLLGRRHTAKDAARAVELAHRAGIGNVSLDLMIATPGQTRESLRQSIAFCAHTGASHVSAYLLKIEPGTDYGRRQDTLDLPGEDEVCDLYETACAELERLGYAQYEISNFSRPGRESRHNLKYWRCEEYLGFGPAAHSFFEGRRFFFPRDLGAFLRGDPPVDDGEGGDFEEFAMLALRLCEGLREDACRERFGHPIPAQVRRKAVPLERAGCCRVTPEGISLTRAGFLVSNAVIGALLL</sequence>
<dbReference type="GO" id="GO:0051539">
    <property type="term" value="F:4 iron, 4 sulfur cluster binding"/>
    <property type="evidence" value="ECO:0007669"/>
    <property type="project" value="UniProtKB-UniRule"/>
</dbReference>
<keyword evidence="5 9" id="KW-0479">Metal-binding</keyword>
<dbReference type="Gene3D" id="3.20.20.70">
    <property type="entry name" value="Aldolase class I"/>
    <property type="match status" value="1"/>
</dbReference>
<evidence type="ECO:0000256" key="4">
    <source>
        <dbReference type="ARBA" id="ARBA00022691"/>
    </source>
</evidence>
<dbReference type="AlphaFoldDB" id="A0A9D1FRE2"/>
<keyword evidence="9" id="KW-0004">4Fe-4S</keyword>
<evidence type="ECO:0000256" key="3">
    <source>
        <dbReference type="ARBA" id="ARBA00022617"/>
    </source>
</evidence>
<evidence type="ECO:0000259" key="10">
    <source>
        <dbReference type="PROSITE" id="PS51918"/>
    </source>
</evidence>
<keyword evidence="3 9" id="KW-0349">Heme</keyword>
<keyword evidence="7 9" id="KW-0411">Iron-sulfur</keyword>
<evidence type="ECO:0000256" key="5">
    <source>
        <dbReference type="ARBA" id="ARBA00022723"/>
    </source>
</evidence>
<dbReference type="SFLD" id="SFLDG01082">
    <property type="entry name" value="B12-binding_domain_containing"/>
    <property type="match status" value="1"/>
</dbReference>
<evidence type="ECO:0000256" key="9">
    <source>
        <dbReference type="RuleBase" id="RU364116"/>
    </source>
</evidence>
<dbReference type="SUPFAM" id="SSF102114">
    <property type="entry name" value="Radical SAM enzymes"/>
    <property type="match status" value="1"/>
</dbReference>
<dbReference type="SFLD" id="SFLDS00029">
    <property type="entry name" value="Radical_SAM"/>
    <property type="match status" value="1"/>
</dbReference>
<keyword evidence="4 9" id="KW-0949">S-adenosyl-L-methionine</keyword>
<dbReference type="SFLD" id="SFLDG01065">
    <property type="entry name" value="anaerobic_coproporphyrinogen-I"/>
    <property type="match status" value="1"/>
</dbReference>
<comment type="caution">
    <text evidence="11">The sequence shown here is derived from an EMBL/GenBank/DDBJ whole genome shotgun (WGS) entry which is preliminary data.</text>
</comment>
<accession>A0A9D1FRE2</accession>
<evidence type="ECO:0000256" key="2">
    <source>
        <dbReference type="ARBA" id="ARBA00017228"/>
    </source>
</evidence>
<dbReference type="GO" id="GO:0006779">
    <property type="term" value="P:porphyrin-containing compound biosynthetic process"/>
    <property type="evidence" value="ECO:0007669"/>
    <property type="project" value="InterPro"/>
</dbReference>
<evidence type="ECO:0000256" key="7">
    <source>
        <dbReference type="ARBA" id="ARBA00023014"/>
    </source>
</evidence>
<dbReference type="InterPro" id="IPR058240">
    <property type="entry name" value="rSAM_sf"/>
</dbReference>
<evidence type="ECO:0000256" key="1">
    <source>
        <dbReference type="ARBA" id="ARBA00006100"/>
    </source>
</evidence>